<evidence type="ECO:0000256" key="1">
    <source>
        <dbReference type="SAM" id="MobiDB-lite"/>
    </source>
</evidence>
<keyword evidence="4" id="KW-1185">Reference proteome</keyword>
<dbReference type="InterPro" id="IPR055481">
    <property type="entry name" value="DUF7053"/>
</dbReference>
<organism evidence="3 4">
    <name type="scientific">Conoideocrella luteorostrata</name>
    <dbReference type="NCBI Taxonomy" id="1105319"/>
    <lineage>
        <taxon>Eukaryota</taxon>
        <taxon>Fungi</taxon>
        <taxon>Dikarya</taxon>
        <taxon>Ascomycota</taxon>
        <taxon>Pezizomycotina</taxon>
        <taxon>Sordariomycetes</taxon>
        <taxon>Hypocreomycetidae</taxon>
        <taxon>Hypocreales</taxon>
        <taxon>Clavicipitaceae</taxon>
        <taxon>Conoideocrella</taxon>
    </lineage>
</organism>
<dbReference type="Proteomes" id="UP001251528">
    <property type="component" value="Unassembled WGS sequence"/>
</dbReference>
<accession>A0AAJ0FM22</accession>
<comment type="caution">
    <text evidence="3">The sequence shown here is derived from an EMBL/GenBank/DDBJ whole genome shotgun (WGS) entry which is preliminary data.</text>
</comment>
<evidence type="ECO:0000313" key="3">
    <source>
        <dbReference type="EMBL" id="KAK2589571.1"/>
    </source>
</evidence>
<feature type="compositionally biased region" description="Polar residues" evidence="1">
    <location>
        <begin position="210"/>
        <end position="233"/>
    </location>
</feature>
<evidence type="ECO:0000259" key="2">
    <source>
        <dbReference type="Pfam" id="PF23155"/>
    </source>
</evidence>
<dbReference type="PANTHER" id="PTHR38117">
    <property type="entry name" value="NACHT AND WD40 DOMAIN PROTEIN"/>
    <property type="match status" value="1"/>
</dbReference>
<feature type="compositionally biased region" description="Low complexity" evidence="1">
    <location>
        <begin position="173"/>
        <end position="209"/>
    </location>
</feature>
<gene>
    <name evidence="3" type="ORF">QQS21_012749</name>
</gene>
<feature type="region of interest" description="Disordered" evidence="1">
    <location>
        <begin position="173"/>
        <end position="290"/>
    </location>
</feature>
<sequence length="290" mass="31789">MSKRTLFTSTTPLPRGLSREAAIAFLHDHVQMIDLNPLIKERHRIPPPPHSPDEELGCIWYSLTDKVSYLPGGLASSEITYTCAFHDLSRGLQTHCYAPMGVETRSKWSIGGSMPGEPSEPVELGLGAPTSGLYLREDVDLRCNILMAGFVKKTIKKSHSTLVDRLSEVARSQAGASSSSSMPSGYQQQRQQQQQQQQQTASSQSSRSQKPPSLTLQNDRQSTSHSRHASSGNPPVHSHHPSGPNPYTDRPLPPTPPVELEDKALLAGHAQHGSRHQPQPRPQPTTAELQ</sequence>
<proteinExistence type="predicted"/>
<dbReference type="AlphaFoldDB" id="A0AAJ0FM22"/>
<name>A0AAJ0FM22_9HYPO</name>
<protein>
    <recommendedName>
        <fullName evidence="2">DUF7053 domain-containing protein</fullName>
    </recommendedName>
</protein>
<reference evidence="3" key="1">
    <citation type="submission" date="2023-06" db="EMBL/GenBank/DDBJ databases">
        <title>Conoideocrella luteorostrata (Hypocreales: Clavicipitaceae), a potential biocontrol fungus for elongate hemlock scale in United States Christmas tree production areas.</title>
        <authorList>
            <person name="Barrett H."/>
            <person name="Lovett B."/>
            <person name="Macias A.M."/>
            <person name="Stajich J.E."/>
            <person name="Kasson M.T."/>
        </authorList>
    </citation>
    <scope>NUCLEOTIDE SEQUENCE</scope>
    <source>
        <strain evidence="3">ARSEF 14590</strain>
    </source>
</reference>
<dbReference type="Pfam" id="PF23155">
    <property type="entry name" value="DUF7053"/>
    <property type="match status" value="1"/>
</dbReference>
<feature type="domain" description="DUF7053" evidence="2">
    <location>
        <begin position="2"/>
        <end position="171"/>
    </location>
</feature>
<dbReference type="PANTHER" id="PTHR38117:SF2">
    <property type="entry name" value="NACHT AND WD40 DOMAIN PROTEIN"/>
    <property type="match status" value="1"/>
</dbReference>
<dbReference type="EMBL" id="JASWJB010000619">
    <property type="protein sequence ID" value="KAK2589571.1"/>
    <property type="molecule type" value="Genomic_DNA"/>
</dbReference>
<evidence type="ECO:0000313" key="4">
    <source>
        <dbReference type="Proteomes" id="UP001251528"/>
    </source>
</evidence>